<dbReference type="GeneID" id="75102442"/>
<dbReference type="AlphaFoldDB" id="A0A9Q9HDF1"/>
<evidence type="ECO:0000256" key="4">
    <source>
        <dbReference type="SAM" id="SignalP"/>
    </source>
</evidence>
<gene>
    <name evidence="5" type="ORF">K3X48_03915</name>
</gene>
<dbReference type="RefSeq" id="WP_259797206.1">
    <property type="nucleotide sequence ID" value="NZ_CP080772.1"/>
</dbReference>
<feature type="signal peptide" evidence="4">
    <location>
        <begin position="1"/>
        <end position="20"/>
    </location>
</feature>
<feature type="chain" id="PRO_5040462914" evidence="4">
    <location>
        <begin position="21"/>
        <end position="183"/>
    </location>
</feature>
<organism evidence="5 6">
    <name type="scientific">Aliiroseovarius crassostreae</name>
    <dbReference type="NCBI Taxonomy" id="154981"/>
    <lineage>
        <taxon>Bacteria</taxon>
        <taxon>Pseudomonadati</taxon>
        <taxon>Pseudomonadota</taxon>
        <taxon>Alphaproteobacteria</taxon>
        <taxon>Rhodobacterales</taxon>
        <taxon>Paracoccaceae</taxon>
        <taxon>Aliiroseovarius</taxon>
    </lineage>
</organism>
<keyword evidence="1" id="KW-0677">Repeat</keyword>
<protein>
    <submittedName>
        <fullName evidence="5">Tetratricopeptide repeat protein</fullName>
    </submittedName>
</protein>
<evidence type="ECO:0000256" key="2">
    <source>
        <dbReference type="ARBA" id="ARBA00022803"/>
    </source>
</evidence>
<feature type="repeat" description="TPR" evidence="3">
    <location>
        <begin position="102"/>
        <end position="135"/>
    </location>
</feature>
<dbReference type="Gene3D" id="1.25.40.10">
    <property type="entry name" value="Tetratricopeptide repeat domain"/>
    <property type="match status" value="1"/>
</dbReference>
<accession>A0A9Q9HDF1</accession>
<evidence type="ECO:0000256" key="1">
    <source>
        <dbReference type="ARBA" id="ARBA00022737"/>
    </source>
</evidence>
<name>A0A9Q9HDF1_9RHOB</name>
<dbReference type="PANTHER" id="PTHR44858:SF1">
    <property type="entry name" value="UDP-N-ACETYLGLUCOSAMINE--PEPTIDE N-ACETYLGLUCOSAMINYLTRANSFERASE SPINDLY-RELATED"/>
    <property type="match status" value="1"/>
</dbReference>
<keyword evidence="4" id="KW-0732">Signal</keyword>
<dbReference type="PROSITE" id="PS50005">
    <property type="entry name" value="TPR"/>
    <property type="match status" value="1"/>
</dbReference>
<reference evidence="5" key="1">
    <citation type="submission" date="2021-08" db="EMBL/GenBank/DDBJ databases">
        <authorList>
            <person name="Nwanade C."/>
            <person name="Wang M."/>
            <person name="Masoudi A."/>
            <person name="Yu Z."/>
            <person name="Liu J."/>
        </authorList>
    </citation>
    <scope>NUCLEOTIDE SEQUENCE</scope>
    <source>
        <strain evidence="5">S056</strain>
    </source>
</reference>
<dbReference type="InterPro" id="IPR011990">
    <property type="entry name" value="TPR-like_helical_dom_sf"/>
</dbReference>
<dbReference type="InterPro" id="IPR019734">
    <property type="entry name" value="TPR_rpt"/>
</dbReference>
<keyword evidence="2 3" id="KW-0802">TPR repeat</keyword>
<dbReference type="EMBL" id="CP080776">
    <property type="protein sequence ID" value="UWP96149.1"/>
    <property type="molecule type" value="Genomic_DNA"/>
</dbReference>
<evidence type="ECO:0000256" key="3">
    <source>
        <dbReference type="PROSITE-ProRule" id="PRU00339"/>
    </source>
</evidence>
<evidence type="ECO:0000313" key="5">
    <source>
        <dbReference type="EMBL" id="UWP96149.1"/>
    </source>
</evidence>
<proteinExistence type="predicted"/>
<dbReference type="PANTHER" id="PTHR44858">
    <property type="entry name" value="TETRATRICOPEPTIDE REPEAT PROTEIN 6"/>
    <property type="match status" value="1"/>
</dbReference>
<dbReference type="Proteomes" id="UP001057991">
    <property type="component" value="Chromosome"/>
</dbReference>
<dbReference type="SUPFAM" id="SSF48452">
    <property type="entry name" value="TPR-like"/>
    <property type="match status" value="1"/>
</dbReference>
<dbReference type="Pfam" id="PF14559">
    <property type="entry name" value="TPR_19"/>
    <property type="match status" value="1"/>
</dbReference>
<dbReference type="SMART" id="SM00028">
    <property type="entry name" value="TPR"/>
    <property type="match status" value="2"/>
</dbReference>
<dbReference type="InterPro" id="IPR050498">
    <property type="entry name" value="Ycf3"/>
</dbReference>
<evidence type="ECO:0000313" key="6">
    <source>
        <dbReference type="Proteomes" id="UP001057991"/>
    </source>
</evidence>
<sequence length="183" mass="20308">MRLGTCLLFCFTLWPALGQAQSCPPPNDISVKIDGLLSEVQSARSEREAGPIVAQMWALWKTAPDARAQALLTEGVEGIRLTDYRAAETVLGQLITYCPTYPEGFNQRAFARFLSGRYDLALEDLDAALELDPRHVAARAGRVLTLHALGRVDEAQDELRAALKLNPWLPERHMLMRLPGIDL</sequence>